<dbReference type="Gene3D" id="1.10.357.20">
    <property type="entry name" value="SLC41 divalent cation transporters, integral membrane domain"/>
    <property type="match status" value="2"/>
</dbReference>
<dbReference type="InterPro" id="IPR045349">
    <property type="entry name" value="SLC41A1-3"/>
</dbReference>
<feature type="transmembrane region" description="Helical" evidence="10">
    <location>
        <begin position="264"/>
        <end position="286"/>
    </location>
</feature>
<evidence type="ECO:0000259" key="11">
    <source>
        <dbReference type="Pfam" id="PF01769"/>
    </source>
</evidence>
<comment type="subcellular location">
    <subcellularLocation>
        <location evidence="1">Membrane</location>
        <topology evidence="1">Multi-pass membrane protein</topology>
    </subcellularLocation>
</comment>
<gene>
    <name evidence="12" type="ORF">G6F51_006352</name>
</gene>
<keyword evidence="7" id="KW-0406">Ion transport</keyword>
<sequence length="472" mass="51963">MLKNETRRQRNDYIELSVKNEDDEPPDLEEQDDKSQQKKALLSKEERETGEENIGSSGVYFEETDKKEPESHERTLAIQAFPSLIISMIGLIFAGDLMDEFQHWNIFLNTPELFILLPVLLNLKGNLEMNLAARFSTSSNLGELDHGATRRSLIIGNLSLLQVQSLVAGAIAGVASFALGLITKPGSNNPSYFEMMFMTASAMVSASFSSAILGVFMCALIVLCRKLDIDPDNIACPMASSTGDIVTLILLAACASTLQGQMNTAVSTIIVTVMLAMIPLFSLIVWKNKHVKELLFAGWTPIILAMVISSLAGILLEEYVEEYKGIALLTPVLIGLAGNLGSIYASRISTCLHAETKENYKTVEYTLLLMNLPVQAVYMFIIWAFNLGQLQYNFWFFASYFIVSILSAWISLKIGKFMTIVFWKMGYDPDNYVIPYLTASIDVVGTILLVTTCAGLTTTGATDMAMSTSSNS</sequence>
<evidence type="ECO:0000256" key="6">
    <source>
        <dbReference type="ARBA" id="ARBA00022989"/>
    </source>
</evidence>
<keyword evidence="4 10" id="KW-0812">Transmembrane</keyword>
<dbReference type="AlphaFoldDB" id="A0A9P6YBW8"/>
<reference evidence="12" key="1">
    <citation type="journal article" date="2020" name="Microb. Genom.">
        <title>Genetic diversity of clinical and environmental Mucorales isolates obtained from an investigation of mucormycosis cases among solid organ transplant recipients.</title>
        <authorList>
            <person name="Nguyen M.H."/>
            <person name="Kaul D."/>
            <person name="Muto C."/>
            <person name="Cheng S.J."/>
            <person name="Richter R.A."/>
            <person name="Bruno V.M."/>
            <person name="Liu G."/>
            <person name="Beyhan S."/>
            <person name="Sundermann A.J."/>
            <person name="Mounaud S."/>
            <person name="Pasculle A.W."/>
            <person name="Nierman W.C."/>
            <person name="Driscoll E."/>
            <person name="Cumbie R."/>
            <person name="Clancy C.J."/>
            <person name="Dupont C.L."/>
        </authorList>
    </citation>
    <scope>NUCLEOTIDE SEQUENCE</scope>
    <source>
        <strain evidence="12">GL16</strain>
    </source>
</reference>
<feature type="transmembrane region" description="Helical" evidence="10">
    <location>
        <begin position="235"/>
        <end position="258"/>
    </location>
</feature>
<feature type="transmembrane region" description="Helical" evidence="10">
    <location>
        <begin position="293"/>
        <end position="314"/>
    </location>
</feature>
<dbReference type="InterPro" id="IPR036739">
    <property type="entry name" value="SLC41_membr_dom_sf"/>
</dbReference>
<dbReference type="OrthoDB" id="666972at2759"/>
<feature type="transmembrane region" description="Helical" evidence="10">
    <location>
        <begin position="365"/>
        <end position="386"/>
    </location>
</feature>
<evidence type="ECO:0000313" key="12">
    <source>
        <dbReference type="EMBL" id="KAG1543961.1"/>
    </source>
</evidence>
<feature type="domain" description="SLC41A/MgtE integral membrane" evidence="11">
    <location>
        <begin position="117"/>
        <end position="253"/>
    </location>
</feature>
<evidence type="ECO:0000256" key="10">
    <source>
        <dbReference type="SAM" id="Phobius"/>
    </source>
</evidence>
<accession>A0A9P6YBW8</accession>
<feature type="compositionally biased region" description="Acidic residues" evidence="9">
    <location>
        <begin position="21"/>
        <end position="32"/>
    </location>
</feature>
<feature type="domain" description="SLC41A/MgtE integral membrane" evidence="11">
    <location>
        <begin position="330"/>
        <end position="451"/>
    </location>
</feature>
<keyword evidence="3" id="KW-0813">Transport</keyword>
<name>A0A9P6YBW8_RHIOR</name>
<feature type="transmembrane region" description="Helical" evidence="10">
    <location>
        <begin position="160"/>
        <end position="182"/>
    </location>
</feature>
<dbReference type="OMA" id="WDPDNVT"/>
<dbReference type="PANTHER" id="PTHR16228:SF7">
    <property type="entry name" value="SLC41A_MGTE INTEGRAL MEMBRANE DOMAIN-CONTAINING PROTEIN"/>
    <property type="match status" value="1"/>
</dbReference>
<feature type="compositionally biased region" description="Basic and acidic residues" evidence="9">
    <location>
        <begin position="1"/>
        <end position="13"/>
    </location>
</feature>
<feature type="region of interest" description="Disordered" evidence="9">
    <location>
        <begin position="1"/>
        <end position="68"/>
    </location>
</feature>
<keyword evidence="5" id="KW-0460">Magnesium</keyword>
<proteinExistence type="inferred from homology"/>
<feature type="transmembrane region" description="Helical" evidence="10">
    <location>
        <begin position="76"/>
        <end position="94"/>
    </location>
</feature>
<evidence type="ECO:0000256" key="9">
    <source>
        <dbReference type="SAM" id="MobiDB-lite"/>
    </source>
</evidence>
<evidence type="ECO:0000256" key="5">
    <source>
        <dbReference type="ARBA" id="ARBA00022842"/>
    </source>
</evidence>
<dbReference type="InterPro" id="IPR006667">
    <property type="entry name" value="SLC41_membr_dom"/>
</dbReference>
<dbReference type="GO" id="GO:0005886">
    <property type="term" value="C:plasma membrane"/>
    <property type="evidence" value="ECO:0007669"/>
    <property type="project" value="TreeGrafter"/>
</dbReference>
<feature type="transmembrane region" description="Helical" evidence="10">
    <location>
        <begin position="202"/>
        <end position="223"/>
    </location>
</feature>
<evidence type="ECO:0000256" key="8">
    <source>
        <dbReference type="ARBA" id="ARBA00023136"/>
    </source>
</evidence>
<protein>
    <recommendedName>
        <fullName evidence="11">SLC41A/MgtE integral membrane domain-containing protein</fullName>
    </recommendedName>
</protein>
<dbReference type="GO" id="GO:0008324">
    <property type="term" value="F:monoatomic cation transmembrane transporter activity"/>
    <property type="evidence" value="ECO:0007669"/>
    <property type="project" value="InterPro"/>
</dbReference>
<evidence type="ECO:0000313" key="13">
    <source>
        <dbReference type="Proteomes" id="UP000717996"/>
    </source>
</evidence>
<dbReference type="EMBL" id="JAANIT010000856">
    <property type="protein sequence ID" value="KAG1543961.1"/>
    <property type="molecule type" value="Genomic_DNA"/>
</dbReference>
<comment type="similarity">
    <text evidence="2">Belongs to the SLC41A transporter family.</text>
</comment>
<evidence type="ECO:0000256" key="4">
    <source>
        <dbReference type="ARBA" id="ARBA00022692"/>
    </source>
</evidence>
<evidence type="ECO:0000256" key="2">
    <source>
        <dbReference type="ARBA" id="ARBA00009749"/>
    </source>
</evidence>
<dbReference type="SUPFAM" id="SSF161093">
    <property type="entry name" value="MgtE membrane domain-like"/>
    <property type="match status" value="2"/>
</dbReference>
<feature type="transmembrane region" description="Helical" evidence="10">
    <location>
        <begin position="433"/>
        <end position="457"/>
    </location>
</feature>
<feature type="transmembrane region" description="Helical" evidence="10">
    <location>
        <begin position="106"/>
        <end position="123"/>
    </location>
</feature>
<dbReference type="Proteomes" id="UP000717996">
    <property type="component" value="Unassembled WGS sequence"/>
</dbReference>
<dbReference type="PANTHER" id="PTHR16228">
    <property type="entry name" value="DIVALENT CATION TRANSPORTER SOLUTE CARRIER FAMILY 41"/>
    <property type="match status" value="1"/>
</dbReference>
<organism evidence="12 13">
    <name type="scientific">Rhizopus oryzae</name>
    <name type="common">Mucormycosis agent</name>
    <name type="synonym">Rhizopus arrhizus var. delemar</name>
    <dbReference type="NCBI Taxonomy" id="64495"/>
    <lineage>
        <taxon>Eukaryota</taxon>
        <taxon>Fungi</taxon>
        <taxon>Fungi incertae sedis</taxon>
        <taxon>Mucoromycota</taxon>
        <taxon>Mucoromycotina</taxon>
        <taxon>Mucoromycetes</taxon>
        <taxon>Mucorales</taxon>
        <taxon>Mucorineae</taxon>
        <taxon>Rhizopodaceae</taxon>
        <taxon>Rhizopus</taxon>
    </lineage>
</organism>
<comment type="caution">
    <text evidence="12">The sequence shown here is derived from an EMBL/GenBank/DDBJ whole genome shotgun (WGS) entry which is preliminary data.</text>
</comment>
<feature type="transmembrane region" description="Helical" evidence="10">
    <location>
        <begin position="392"/>
        <end position="412"/>
    </location>
</feature>
<keyword evidence="8 10" id="KW-0472">Membrane</keyword>
<dbReference type="FunFam" id="1.10.357.20:FF:000001">
    <property type="entry name" value="Solute carrier family 41 member 2"/>
    <property type="match status" value="1"/>
</dbReference>
<evidence type="ECO:0000256" key="7">
    <source>
        <dbReference type="ARBA" id="ARBA00023065"/>
    </source>
</evidence>
<evidence type="ECO:0000256" key="3">
    <source>
        <dbReference type="ARBA" id="ARBA00022448"/>
    </source>
</evidence>
<feature type="transmembrane region" description="Helical" evidence="10">
    <location>
        <begin position="326"/>
        <end position="345"/>
    </location>
</feature>
<keyword evidence="6 10" id="KW-1133">Transmembrane helix</keyword>
<evidence type="ECO:0000256" key="1">
    <source>
        <dbReference type="ARBA" id="ARBA00004141"/>
    </source>
</evidence>
<dbReference type="Pfam" id="PF01769">
    <property type="entry name" value="MgtE"/>
    <property type="match status" value="2"/>
</dbReference>